<keyword evidence="2" id="KW-0732">Signal</keyword>
<comment type="caution">
    <text evidence="3">The sequence shown here is derived from an EMBL/GenBank/DDBJ whole genome shotgun (WGS) entry which is preliminary data.</text>
</comment>
<keyword evidence="1" id="KW-0472">Membrane</keyword>
<evidence type="ECO:0000313" key="3">
    <source>
        <dbReference type="EMBL" id="GBB94256.1"/>
    </source>
</evidence>
<organism evidence="3 4">
    <name type="scientific">Rhizophagus clarus</name>
    <dbReference type="NCBI Taxonomy" id="94130"/>
    <lineage>
        <taxon>Eukaryota</taxon>
        <taxon>Fungi</taxon>
        <taxon>Fungi incertae sedis</taxon>
        <taxon>Mucoromycota</taxon>
        <taxon>Glomeromycotina</taxon>
        <taxon>Glomeromycetes</taxon>
        <taxon>Glomerales</taxon>
        <taxon>Glomeraceae</taxon>
        <taxon>Rhizophagus</taxon>
    </lineage>
</organism>
<dbReference type="AlphaFoldDB" id="A0A2Z6RPT2"/>
<evidence type="ECO:0000313" key="4">
    <source>
        <dbReference type="Proteomes" id="UP000247702"/>
    </source>
</evidence>
<feature type="signal peptide" evidence="2">
    <location>
        <begin position="1"/>
        <end position="23"/>
    </location>
</feature>
<feature type="transmembrane region" description="Helical" evidence="1">
    <location>
        <begin position="700"/>
        <end position="718"/>
    </location>
</feature>
<evidence type="ECO:0000256" key="1">
    <source>
        <dbReference type="SAM" id="Phobius"/>
    </source>
</evidence>
<keyword evidence="1" id="KW-1133">Transmembrane helix</keyword>
<protein>
    <recommendedName>
        <fullName evidence="5">SbsA Ig-like domain-containing protein</fullName>
    </recommendedName>
</protein>
<reference evidence="3 4" key="1">
    <citation type="submission" date="2017-11" db="EMBL/GenBank/DDBJ databases">
        <title>The genome of Rhizophagus clarus HR1 reveals common genetic basis of auxotrophy among arbuscular mycorrhizal fungi.</title>
        <authorList>
            <person name="Kobayashi Y."/>
        </authorList>
    </citation>
    <scope>NUCLEOTIDE SEQUENCE [LARGE SCALE GENOMIC DNA]</scope>
    <source>
        <strain evidence="3 4">HR1</strain>
    </source>
</reference>
<accession>A0A2Z6RPT2</accession>
<gene>
    <name evidence="3" type="ORF">RclHR1_02320011</name>
</gene>
<keyword evidence="1" id="KW-0812">Transmembrane</keyword>
<proteinExistence type="predicted"/>
<feature type="transmembrane region" description="Helical" evidence="1">
    <location>
        <begin position="823"/>
        <end position="842"/>
    </location>
</feature>
<feature type="chain" id="PRO_5016270989" description="SbsA Ig-like domain-containing protein" evidence="2">
    <location>
        <begin position="24"/>
        <end position="899"/>
    </location>
</feature>
<sequence length="899" mass="101931">MNLKYRFSIFLSIILLTTLLVKSNSITYTKEVIGSGKLEVKEILTYEDNTIVLRIIYMLLPYGDCNETNFETNLSFRVIYPNGTIKPIDLSMDELRIQPLNFCLVDSSAGHLDPITPYAIETTKGKFILVTYTVAADINNLTTYNDYVMLMDLYGNIHSTTLLGPSRVIDNLWLPRQGFIVPNVDNDRGFLYSSIIHEKDDLSLSNITAEIILPQLPNQTKFLPTATVDGNYIIICTNSTSSANLSEDPFSIQGGVYAIYFEYKSNISRKPVILYQTTNPLNISAIECRISYSGVGHVCLLSLQPNSISNSTTPLFIKVNFLSQGTVFNVTTTTNVTNPIFGIMSLRFGGFFYYFYNLTDTASFIWGYVLDDNDNLHNWTLNYPTKLNYYAVRQVLTSNIVVMAQPTVNQTWSLITADLYKIHEDNGYNNVLINTTTPTIGDTITADKPHFLIITYTIPVRLSDGNITIFQSNGISNPGIVRQIINGIDGSRYGDYRDYIRFNNNTVNVTIINSTFNNPGSTYYVIIGNGFVTSQEYNEPLYGLSSNVWSFKMEKEKENKNKIESLFDSVDGIVRLTSDGTKEFDSFIKLNKKNEIFNNLKRELANAVIVTTERITTSYRFVIDTSLPRNSPKQYLLSINIDKPQIETERPTDLIINDLDVMIRNITITALASGNVSKYLDPDFGYRTFPGWFEENKSKIITVPIGLLALTLLCFYSIYKENDGKNVKDVPYVVKLGFAISIMFDELVLKKNDELVLKKKVELVLKKEDELVLKKEDELVLKTEDELVPKKEDEPLILEKEKRRISIKEWLENPENNYKIKKIILIIVTILAGVNIDALEILGTNLRPSGIKLNIELSEKSKKISLIGTIVGIFIKEIPDIVTKLFGRILSFTYCYIYA</sequence>
<evidence type="ECO:0000256" key="2">
    <source>
        <dbReference type="SAM" id="SignalP"/>
    </source>
</evidence>
<keyword evidence="4" id="KW-1185">Reference proteome</keyword>
<evidence type="ECO:0008006" key="5">
    <source>
        <dbReference type="Google" id="ProtNLM"/>
    </source>
</evidence>
<dbReference type="STRING" id="94130.A0A2Z6RPT2"/>
<name>A0A2Z6RPT2_9GLOM</name>
<dbReference type="Proteomes" id="UP000247702">
    <property type="component" value="Unassembled WGS sequence"/>
</dbReference>
<dbReference type="EMBL" id="BEXD01001469">
    <property type="protein sequence ID" value="GBB94256.1"/>
    <property type="molecule type" value="Genomic_DNA"/>
</dbReference>